<dbReference type="InterPro" id="IPR001878">
    <property type="entry name" value="Znf_CCHC"/>
</dbReference>
<reference evidence="4 5" key="1">
    <citation type="journal article" date="2018" name="Sci. Data">
        <title>The draft genome sequence of cork oak.</title>
        <authorList>
            <person name="Ramos A.M."/>
            <person name="Usie A."/>
            <person name="Barbosa P."/>
            <person name="Barros P.M."/>
            <person name="Capote T."/>
            <person name="Chaves I."/>
            <person name="Simoes F."/>
            <person name="Abreu I."/>
            <person name="Carrasquinho I."/>
            <person name="Faro C."/>
            <person name="Guimaraes J.B."/>
            <person name="Mendonca D."/>
            <person name="Nobrega F."/>
            <person name="Rodrigues L."/>
            <person name="Saibo N.J.M."/>
            <person name="Varela M.C."/>
            <person name="Egas C."/>
            <person name="Matos J."/>
            <person name="Miguel C.M."/>
            <person name="Oliveira M.M."/>
            <person name="Ricardo C.P."/>
            <person name="Goncalves S."/>
        </authorList>
    </citation>
    <scope>NUCLEOTIDE SEQUENCE [LARGE SCALE GENOMIC DNA]</scope>
    <source>
        <strain evidence="5">cv. HL8</strain>
    </source>
</reference>
<feature type="compositionally biased region" description="Basic and acidic residues" evidence="2">
    <location>
        <begin position="134"/>
        <end position="146"/>
    </location>
</feature>
<dbReference type="InterPro" id="IPR040256">
    <property type="entry name" value="At4g02000-like"/>
</dbReference>
<dbReference type="GO" id="GO:0008270">
    <property type="term" value="F:zinc ion binding"/>
    <property type="evidence" value="ECO:0007669"/>
    <property type="project" value="UniProtKB-KW"/>
</dbReference>
<keyword evidence="1" id="KW-0862">Zinc</keyword>
<evidence type="ECO:0000256" key="2">
    <source>
        <dbReference type="SAM" id="MobiDB-lite"/>
    </source>
</evidence>
<dbReference type="PANTHER" id="PTHR31286:SF99">
    <property type="entry name" value="DUF4283 DOMAIN-CONTAINING PROTEIN"/>
    <property type="match status" value="1"/>
</dbReference>
<feature type="compositionally biased region" description="Low complexity" evidence="2">
    <location>
        <begin position="250"/>
        <end position="261"/>
    </location>
</feature>
<evidence type="ECO:0000256" key="1">
    <source>
        <dbReference type="PROSITE-ProRule" id="PRU00047"/>
    </source>
</evidence>
<protein>
    <recommendedName>
        <fullName evidence="3">CCHC-type domain-containing protein</fullName>
    </recommendedName>
</protein>
<sequence>MLLKIDSRTTDNIRGRYARLCIEIDLDSPLTSKVRIGSLLQPIQYEGISAICFECGRVGHRASLCSSIIRPENVPNFIEPPSQPSPDSATNEFGEWMLVQRKKSPKQKNHNAEIRPTASLQHHAHNSGQSNAKYRGENSYPREPKSKPTSMPRASAHKIPITQPINTTLTHLNEASTSNPNSCDANEPHPRAVTSGQTSEKASVKATATHWIPTKTTVNLVPAPLLPENSSFNSKSFPNLANVSTSLNTESSAFTSSGSDTSHADMPLPMASPAPKPTDQPITILETSPDCPLNNDITMDVHNNLTSTSPNSDLQVNSTNNVSDSQSHQLLDPLT</sequence>
<dbReference type="Proteomes" id="UP000237347">
    <property type="component" value="Unassembled WGS sequence"/>
</dbReference>
<organism evidence="4 5">
    <name type="scientific">Quercus suber</name>
    <name type="common">Cork oak</name>
    <dbReference type="NCBI Taxonomy" id="58331"/>
    <lineage>
        <taxon>Eukaryota</taxon>
        <taxon>Viridiplantae</taxon>
        <taxon>Streptophyta</taxon>
        <taxon>Embryophyta</taxon>
        <taxon>Tracheophyta</taxon>
        <taxon>Spermatophyta</taxon>
        <taxon>Magnoliopsida</taxon>
        <taxon>eudicotyledons</taxon>
        <taxon>Gunneridae</taxon>
        <taxon>Pentapetalae</taxon>
        <taxon>rosids</taxon>
        <taxon>fabids</taxon>
        <taxon>Fagales</taxon>
        <taxon>Fagaceae</taxon>
        <taxon>Quercus</taxon>
    </lineage>
</organism>
<name>A0AAW0MB51_QUESU</name>
<accession>A0AAW0MB51</accession>
<keyword evidence="1" id="KW-0863">Zinc-finger</keyword>
<feature type="compositionally biased region" description="Polar residues" evidence="2">
    <location>
        <begin position="163"/>
        <end position="184"/>
    </location>
</feature>
<gene>
    <name evidence="4" type="ORF">CFP56_000460</name>
</gene>
<dbReference type="PANTHER" id="PTHR31286">
    <property type="entry name" value="GLYCINE-RICH CELL WALL STRUCTURAL PROTEIN 1.8-LIKE"/>
    <property type="match status" value="1"/>
</dbReference>
<dbReference type="EMBL" id="PKMF04000009">
    <property type="protein sequence ID" value="KAK7859978.1"/>
    <property type="molecule type" value="Genomic_DNA"/>
</dbReference>
<feature type="domain" description="CCHC-type" evidence="3">
    <location>
        <begin position="52"/>
        <end position="65"/>
    </location>
</feature>
<dbReference type="PROSITE" id="PS50158">
    <property type="entry name" value="ZF_CCHC"/>
    <property type="match status" value="1"/>
</dbReference>
<keyword evidence="5" id="KW-1185">Reference proteome</keyword>
<proteinExistence type="predicted"/>
<dbReference type="GO" id="GO:0003676">
    <property type="term" value="F:nucleic acid binding"/>
    <property type="evidence" value="ECO:0007669"/>
    <property type="project" value="InterPro"/>
</dbReference>
<feature type="region of interest" description="Disordered" evidence="2">
    <location>
        <begin position="250"/>
        <end position="335"/>
    </location>
</feature>
<evidence type="ECO:0000313" key="4">
    <source>
        <dbReference type="EMBL" id="KAK7859978.1"/>
    </source>
</evidence>
<evidence type="ECO:0000259" key="3">
    <source>
        <dbReference type="PROSITE" id="PS50158"/>
    </source>
</evidence>
<comment type="caution">
    <text evidence="4">The sequence shown here is derived from an EMBL/GenBank/DDBJ whole genome shotgun (WGS) entry which is preliminary data.</text>
</comment>
<evidence type="ECO:0000313" key="5">
    <source>
        <dbReference type="Proteomes" id="UP000237347"/>
    </source>
</evidence>
<keyword evidence="1" id="KW-0479">Metal-binding</keyword>
<feature type="region of interest" description="Disordered" evidence="2">
    <location>
        <begin position="102"/>
        <end position="199"/>
    </location>
</feature>
<dbReference type="AlphaFoldDB" id="A0AAW0MB51"/>
<feature type="compositionally biased region" description="Polar residues" evidence="2">
    <location>
        <begin position="295"/>
        <end position="329"/>
    </location>
</feature>